<keyword evidence="1" id="KW-1133">Transmembrane helix</keyword>
<keyword evidence="1" id="KW-0812">Transmembrane</keyword>
<sequence>MNTSTNEKYTSTHAPLSEKIPSNESSFCIEYIDKNPSPPPQSPPTLAARLLILIILIPIEIIMPRPLPFILGRIPIRTMRDLGLGVQKSKGKQRMPEKEEVLITYRSDIAFEWEATAHFQLAFIIDACLGLGWCVSSGHAEGYMGLMIIAEGVIGEDKRDGGESECSEDVESETHCW</sequence>
<keyword evidence="1" id="KW-0472">Membrane</keyword>
<dbReference type="Proteomes" id="UP000799437">
    <property type="component" value="Unassembled WGS sequence"/>
</dbReference>
<keyword evidence="3" id="KW-1185">Reference proteome</keyword>
<evidence type="ECO:0000313" key="2">
    <source>
        <dbReference type="EMBL" id="KAF2756981.1"/>
    </source>
</evidence>
<gene>
    <name evidence="2" type="ORF">EJ05DRAFT_517368</name>
</gene>
<accession>A0A6A6W7C2</accession>
<feature type="transmembrane region" description="Helical" evidence="1">
    <location>
        <begin position="46"/>
        <end position="63"/>
    </location>
</feature>
<dbReference type="EMBL" id="ML996574">
    <property type="protein sequence ID" value="KAF2756981.1"/>
    <property type="molecule type" value="Genomic_DNA"/>
</dbReference>
<reference evidence="2" key="1">
    <citation type="journal article" date="2020" name="Stud. Mycol.">
        <title>101 Dothideomycetes genomes: a test case for predicting lifestyles and emergence of pathogens.</title>
        <authorList>
            <person name="Haridas S."/>
            <person name="Albert R."/>
            <person name="Binder M."/>
            <person name="Bloem J."/>
            <person name="Labutti K."/>
            <person name="Salamov A."/>
            <person name="Andreopoulos B."/>
            <person name="Baker S."/>
            <person name="Barry K."/>
            <person name="Bills G."/>
            <person name="Bluhm B."/>
            <person name="Cannon C."/>
            <person name="Castanera R."/>
            <person name="Culley D."/>
            <person name="Daum C."/>
            <person name="Ezra D."/>
            <person name="Gonzalez J."/>
            <person name="Henrissat B."/>
            <person name="Kuo A."/>
            <person name="Liang C."/>
            <person name="Lipzen A."/>
            <person name="Lutzoni F."/>
            <person name="Magnuson J."/>
            <person name="Mondo S."/>
            <person name="Nolan M."/>
            <person name="Ohm R."/>
            <person name="Pangilinan J."/>
            <person name="Park H.-J."/>
            <person name="Ramirez L."/>
            <person name="Alfaro M."/>
            <person name="Sun H."/>
            <person name="Tritt A."/>
            <person name="Yoshinaga Y."/>
            <person name="Zwiers L.-H."/>
            <person name="Turgeon B."/>
            <person name="Goodwin S."/>
            <person name="Spatafora J."/>
            <person name="Crous P."/>
            <person name="Grigoriev I."/>
        </authorList>
    </citation>
    <scope>NUCLEOTIDE SEQUENCE</scope>
    <source>
        <strain evidence="2">CBS 121739</strain>
    </source>
</reference>
<dbReference type="RefSeq" id="XP_033599432.1">
    <property type="nucleotide sequence ID" value="XM_033748678.1"/>
</dbReference>
<evidence type="ECO:0000256" key="1">
    <source>
        <dbReference type="SAM" id="Phobius"/>
    </source>
</evidence>
<dbReference type="AlphaFoldDB" id="A0A6A6W7C2"/>
<evidence type="ECO:0000313" key="3">
    <source>
        <dbReference type="Proteomes" id="UP000799437"/>
    </source>
</evidence>
<proteinExistence type="predicted"/>
<organism evidence="2 3">
    <name type="scientific">Pseudovirgaria hyperparasitica</name>
    <dbReference type="NCBI Taxonomy" id="470096"/>
    <lineage>
        <taxon>Eukaryota</taxon>
        <taxon>Fungi</taxon>
        <taxon>Dikarya</taxon>
        <taxon>Ascomycota</taxon>
        <taxon>Pezizomycotina</taxon>
        <taxon>Dothideomycetes</taxon>
        <taxon>Dothideomycetes incertae sedis</taxon>
        <taxon>Acrospermales</taxon>
        <taxon>Acrospermaceae</taxon>
        <taxon>Pseudovirgaria</taxon>
    </lineage>
</organism>
<name>A0A6A6W7C2_9PEZI</name>
<protein>
    <submittedName>
        <fullName evidence="2">Uncharacterized protein</fullName>
    </submittedName>
</protein>
<dbReference type="GeneID" id="54489732"/>